<proteinExistence type="predicted"/>
<dbReference type="Proteomes" id="UP000011626">
    <property type="component" value="Unassembled WGS sequence"/>
</dbReference>
<reference evidence="3 4" key="1">
    <citation type="journal article" date="2014" name="PLoS Genet.">
        <title>Phylogenetically driven sequencing of extremely halophilic archaea reveals strategies for static and dynamic osmo-response.</title>
        <authorList>
            <person name="Becker E.A."/>
            <person name="Seitzer P.M."/>
            <person name="Tritt A."/>
            <person name="Larsen D."/>
            <person name="Krusor M."/>
            <person name="Yao A.I."/>
            <person name="Wu D."/>
            <person name="Madern D."/>
            <person name="Eisen J.A."/>
            <person name="Darling A.E."/>
            <person name="Facciotti M.T."/>
        </authorList>
    </citation>
    <scope>NUCLEOTIDE SEQUENCE [LARGE SCALE GENOMIC DNA]</scope>
    <source>
        <strain evidence="3 4">2-9-1</strain>
    </source>
</reference>
<evidence type="ECO:0000313" key="4">
    <source>
        <dbReference type="Proteomes" id="UP000011626"/>
    </source>
</evidence>
<keyword evidence="1" id="KW-0175">Coiled coil</keyword>
<evidence type="ECO:0000256" key="1">
    <source>
        <dbReference type="SAM" id="Coils"/>
    </source>
</evidence>
<name>M0CTK6_9EURY</name>
<protein>
    <submittedName>
        <fullName evidence="3">Uncharacterized protein</fullName>
    </submittedName>
</protein>
<keyword evidence="4" id="KW-1185">Reference proteome</keyword>
<dbReference type="eggNOG" id="arCOG06178">
    <property type="taxonomic scope" value="Archaea"/>
</dbReference>
<dbReference type="OrthoDB" id="237450at2157"/>
<organism evidence="3 4">
    <name type="scientific">Halosimplex carlsbadense 2-9-1</name>
    <dbReference type="NCBI Taxonomy" id="797114"/>
    <lineage>
        <taxon>Archaea</taxon>
        <taxon>Methanobacteriati</taxon>
        <taxon>Methanobacteriota</taxon>
        <taxon>Stenosarchaea group</taxon>
        <taxon>Halobacteria</taxon>
        <taxon>Halobacteriales</taxon>
        <taxon>Haloarculaceae</taxon>
        <taxon>Halosimplex</taxon>
    </lineage>
</organism>
<evidence type="ECO:0000256" key="2">
    <source>
        <dbReference type="SAM" id="MobiDB-lite"/>
    </source>
</evidence>
<dbReference type="RefSeq" id="WP_006883449.1">
    <property type="nucleotide sequence ID" value="NZ_AOIU01000020.1"/>
</dbReference>
<dbReference type="STRING" id="797114.C475_08872"/>
<feature type="region of interest" description="Disordered" evidence="2">
    <location>
        <begin position="1"/>
        <end position="34"/>
    </location>
</feature>
<accession>M0CTK6</accession>
<evidence type="ECO:0000313" key="3">
    <source>
        <dbReference type="EMBL" id="ELZ26526.1"/>
    </source>
</evidence>
<sequence length="135" mass="15031">MTGGPDPDPDATAEQHADAEQSPVAGEFDDPSEHIPQYILDGLDRQDVRSLEAIIQYSRERIEELQAEINEEELADDDEEVVDVDVEASPGWTRVVKKVPCGKDCGGCPHGPYVYMVKRTGDGLTWDYRGRADER</sequence>
<gene>
    <name evidence="3" type="ORF">C475_08872</name>
</gene>
<feature type="coiled-coil region" evidence="1">
    <location>
        <begin position="48"/>
        <end position="82"/>
    </location>
</feature>
<dbReference type="AlphaFoldDB" id="M0CTK6"/>
<comment type="caution">
    <text evidence="3">The sequence shown here is derived from an EMBL/GenBank/DDBJ whole genome shotgun (WGS) entry which is preliminary data.</text>
</comment>
<dbReference type="EMBL" id="AOIU01000020">
    <property type="protein sequence ID" value="ELZ26526.1"/>
    <property type="molecule type" value="Genomic_DNA"/>
</dbReference>